<dbReference type="STRING" id="247633.GP2143_07769"/>
<keyword evidence="2" id="KW-1185">Reference proteome</keyword>
<organism evidence="1 2">
    <name type="scientific">marine gamma proteobacterium HTCC2143</name>
    <dbReference type="NCBI Taxonomy" id="247633"/>
    <lineage>
        <taxon>Bacteria</taxon>
        <taxon>Pseudomonadati</taxon>
        <taxon>Pseudomonadota</taxon>
        <taxon>Gammaproteobacteria</taxon>
        <taxon>Cellvibrionales</taxon>
        <taxon>Spongiibacteraceae</taxon>
        <taxon>BD1-7 clade</taxon>
    </lineage>
</organism>
<proteinExistence type="predicted"/>
<comment type="caution">
    <text evidence="1">The sequence shown here is derived from an EMBL/GenBank/DDBJ whole genome shotgun (WGS) entry which is preliminary data.</text>
</comment>
<evidence type="ECO:0000313" key="2">
    <source>
        <dbReference type="Proteomes" id="UP000004931"/>
    </source>
</evidence>
<dbReference type="EMBL" id="AAVT01000003">
    <property type="protein sequence ID" value="EAW31430.1"/>
    <property type="molecule type" value="Genomic_DNA"/>
</dbReference>
<sequence length="89" mass="9601">MTIRSSADLSGGFDLLFRTVVFSTPADTPFVTIVPSTNVGRIPIGALYDVVGITIIVINNILDMLDAERFASKGTGVNDKSNTKEYKFS</sequence>
<dbReference type="Proteomes" id="UP000004931">
    <property type="component" value="Unassembled WGS sequence"/>
</dbReference>
<name>A0YCB1_9GAMM</name>
<accession>A0YCB1</accession>
<reference evidence="1 2" key="1">
    <citation type="journal article" date="2010" name="J. Bacteriol.">
        <title>Genome sequence of the oligotrophic marine Gammaproteobacterium HTCC2143, isolated from the Oregon Coast.</title>
        <authorList>
            <person name="Oh H.M."/>
            <person name="Kang I."/>
            <person name="Ferriera S."/>
            <person name="Giovannoni S.J."/>
            <person name="Cho J.C."/>
        </authorList>
    </citation>
    <scope>NUCLEOTIDE SEQUENCE [LARGE SCALE GENOMIC DNA]</scope>
    <source>
        <strain evidence="1 2">HTCC2143</strain>
    </source>
</reference>
<evidence type="ECO:0000313" key="1">
    <source>
        <dbReference type="EMBL" id="EAW31430.1"/>
    </source>
</evidence>
<protein>
    <submittedName>
        <fullName evidence="1">Uncharacterized protein</fullName>
    </submittedName>
</protein>
<gene>
    <name evidence="1" type="ORF">GP2143_07769</name>
</gene>
<dbReference type="AlphaFoldDB" id="A0YCB1"/>